<dbReference type="InterPro" id="IPR011527">
    <property type="entry name" value="ABC1_TM_dom"/>
</dbReference>
<evidence type="ECO:0000256" key="5">
    <source>
        <dbReference type="ARBA" id="ARBA00022989"/>
    </source>
</evidence>
<feature type="transmembrane region" description="Helical" evidence="7">
    <location>
        <begin position="127"/>
        <end position="147"/>
    </location>
</feature>
<keyword evidence="6 7" id="KW-0472">Membrane</keyword>
<dbReference type="Gene3D" id="1.20.1560.10">
    <property type="entry name" value="ABC transporter type 1, transmembrane domain"/>
    <property type="match status" value="1"/>
</dbReference>
<gene>
    <name evidence="10" type="primary">cydD</name>
    <name evidence="10" type="ORF">OO014_12310</name>
</gene>
<dbReference type="PANTHER" id="PTHR24221:SF590">
    <property type="entry name" value="COMPONENT LINKED WITH THE ASSEMBLY OF CYTOCHROME' TRANSPORT TRANSMEMBRANE ATP-BINDING PROTEIN ABC TRANSPORTER CYDD-RELATED"/>
    <property type="match status" value="1"/>
</dbReference>
<name>A0ABT5GIX2_9MICO</name>
<evidence type="ECO:0000313" key="11">
    <source>
        <dbReference type="Proteomes" id="UP001150259"/>
    </source>
</evidence>
<dbReference type="CDD" id="cd18584">
    <property type="entry name" value="ABC_6TM_AarD_CydD"/>
    <property type="match status" value="1"/>
</dbReference>
<proteinExistence type="predicted"/>
<feature type="domain" description="ABC transmembrane type-1" evidence="9">
    <location>
        <begin position="20"/>
        <end position="295"/>
    </location>
</feature>
<comment type="subcellular location">
    <subcellularLocation>
        <location evidence="1">Cell membrane</location>
        <topology evidence="1">Multi-pass membrane protein</topology>
    </subcellularLocation>
</comment>
<dbReference type="RefSeq" id="WP_272462617.1">
    <property type="nucleotide sequence ID" value="NZ_JAPFQL010000050.1"/>
</dbReference>
<dbReference type="InterPro" id="IPR027417">
    <property type="entry name" value="P-loop_NTPase"/>
</dbReference>
<evidence type="ECO:0000259" key="9">
    <source>
        <dbReference type="PROSITE" id="PS50929"/>
    </source>
</evidence>
<dbReference type="PROSITE" id="PS50929">
    <property type="entry name" value="ABC_TM1F"/>
    <property type="match status" value="1"/>
</dbReference>
<dbReference type="InterPro" id="IPR036640">
    <property type="entry name" value="ABC1_TM_sf"/>
</dbReference>
<comment type="caution">
    <text evidence="10">The sequence shown here is derived from an EMBL/GenBank/DDBJ whole genome shotgun (WGS) entry which is preliminary data.</text>
</comment>
<dbReference type="EMBL" id="JAPFQL010000050">
    <property type="protein sequence ID" value="MDC5698043.1"/>
    <property type="molecule type" value="Genomic_DNA"/>
</dbReference>
<feature type="domain" description="ABC transporter" evidence="8">
    <location>
        <begin position="331"/>
        <end position="556"/>
    </location>
</feature>
<feature type="transmembrane region" description="Helical" evidence="7">
    <location>
        <begin position="59"/>
        <end position="83"/>
    </location>
</feature>
<dbReference type="PROSITE" id="PS00211">
    <property type="entry name" value="ABC_TRANSPORTER_1"/>
    <property type="match status" value="1"/>
</dbReference>
<evidence type="ECO:0000256" key="4">
    <source>
        <dbReference type="ARBA" id="ARBA00022840"/>
    </source>
</evidence>
<evidence type="ECO:0000256" key="2">
    <source>
        <dbReference type="ARBA" id="ARBA00022692"/>
    </source>
</evidence>
<dbReference type="Gene3D" id="3.40.50.300">
    <property type="entry name" value="P-loop containing nucleotide triphosphate hydrolases"/>
    <property type="match status" value="1"/>
</dbReference>
<accession>A0ABT5GIX2</accession>
<dbReference type="SMART" id="SM00382">
    <property type="entry name" value="AAA"/>
    <property type="match status" value="1"/>
</dbReference>
<dbReference type="SUPFAM" id="SSF52540">
    <property type="entry name" value="P-loop containing nucleoside triphosphate hydrolases"/>
    <property type="match status" value="1"/>
</dbReference>
<dbReference type="InterPro" id="IPR039421">
    <property type="entry name" value="Type_1_exporter"/>
</dbReference>
<feature type="transmembrane region" description="Helical" evidence="7">
    <location>
        <begin position="21"/>
        <end position="47"/>
    </location>
</feature>
<dbReference type="InterPro" id="IPR003439">
    <property type="entry name" value="ABC_transporter-like_ATP-bd"/>
</dbReference>
<dbReference type="Pfam" id="PF00664">
    <property type="entry name" value="ABC_membrane"/>
    <property type="match status" value="1"/>
</dbReference>
<dbReference type="Pfam" id="PF00005">
    <property type="entry name" value="ABC_tran"/>
    <property type="match status" value="1"/>
</dbReference>
<reference evidence="10 11" key="1">
    <citation type="submission" date="2022-11" db="EMBL/GenBank/DDBJ databases">
        <title>Anaerobic phenanthrene biodegradation by a DNRA strain PheN6.</title>
        <authorList>
            <person name="Zhang Z."/>
        </authorList>
    </citation>
    <scope>NUCLEOTIDE SEQUENCE [LARGE SCALE GENOMIC DNA]</scope>
    <source>
        <strain evidence="10 11">PheN6</strain>
    </source>
</reference>
<keyword evidence="4" id="KW-0067">ATP-binding</keyword>
<evidence type="ECO:0000256" key="7">
    <source>
        <dbReference type="SAM" id="Phobius"/>
    </source>
</evidence>
<evidence type="ECO:0000256" key="6">
    <source>
        <dbReference type="ARBA" id="ARBA00023136"/>
    </source>
</evidence>
<sequence>MRPFDPRLLRVVPAARRPVAALAAIGIATGVTTIATAFALAGVVVAVVDDRPVAAPALWLGALFVVRAVLAWATEVVAAWAGVSVSTALRTALVRAWGSGGARPDRTTAVSLATAGASAVEPYAARYLPTLVTAAVVPVLAVATLAVVDWPSALIVVATVPLLPLFAALIGHATADSTQRRWAALASLSGHFLDVVRGLPTLVNYGRAGRQVEVVREVSERHRRATMETLRIAFLSSAALELLATISVAIVAVTVGLRLSYGSMALGPALVAILLAPEAYWPIRRVGQEFHAAADGATALDDIIGALDDIIGALERAGAPAAGADAPFARVDLRDVTYSYAAGLAPVVRDLDLVVGSGLYVITGTSGVGKTTLLDLVAGLKVPTSGALTAPPSHYVTQRPFLAAGSIRANLTLGHDDRRVPGSDDHLWQALRAVGLDGVVAGLPEGLSTRIGDDGFGLSAGQRQRLALARAWLAPEPLLLLDEPTAHLDPDAAEAVNALIVALAHRRIVIVVTHRPELVAVADEHLHLLPLPDAGDPAPTATHHDLVPAATHEVTP</sequence>
<feature type="transmembrane region" description="Helical" evidence="7">
    <location>
        <begin position="232"/>
        <end position="255"/>
    </location>
</feature>
<keyword evidence="3" id="KW-0547">Nucleotide-binding</keyword>
<dbReference type="SUPFAM" id="SSF90123">
    <property type="entry name" value="ABC transporter transmembrane region"/>
    <property type="match status" value="1"/>
</dbReference>
<feature type="transmembrane region" description="Helical" evidence="7">
    <location>
        <begin position="153"/>
        <end position="171"/>
    </location>
</feature>
<evidence type="ECO:0000256" key="3">
    <source>
        <dbReference type="ARBA" id="ARBA00022741"/>
    </source>
</evidence>
<dbReference type="NCBIfam" id="TIGR02857">
    <property type="entry name" value="CydD"/>
    <property type="match status" value="1"/>
</dbReference>
<evidence type="ECO:0000256" key="1">
    <source>
        <dbReference type="ARBA" id="ARBA00004651"/>
    </source>
</evidence>
<dbReference type="PANTHER" id="PTHR24221">
    <property type="entry name" value="ATP-BINDING CASSETTE SUB-FAMILY B"/>
    <property type="match status" value="1"/>
</dbReference>
<keyword evidence="5 7" id="KW-1133">Transmembrane helix</keyword>
<keyword evidence="2 7" id="KW-0812">Transmembrane</keyword>
<organism evidence="10 11">
    <name type="scientific">Intrasporangium calvum</name>
    <dbReference type="NCBI Taxonomy" id="53358"/>
    <lineage>
        <taxon>Bacteria</taxon>
        <taxon>Bacillati</taxon>
        <taxon>Actinomycetota</taxon>
        <taxon>Actinomycetes</taxon>
        <taxon>Micrococcales</taxon>
        <taxon>Intrasporangiaceae</taxon>
        <taxon>Intrasporangium</taxon>
    </lineage>
</organism>
<evidence type="ECO:0000259" key="8">
    <source>
        <dbReference type="PROSITE" id="PS50893"/>
    </source>
</evidence>
<dbReference type="InterPro" id="IPR017871">
    <property type="entry name" value="ABC_transporter-like_CS"/>
</dbReference>
<dbReference type="InterPro" id="IPR014216">
    <property type="entry name" value="ABC_transptr_CydD"/>
</dbReference>
<keyword evidence="11" id="KW-1185">Reference proteome</keyword>
<dbReference type="InterPro" id="IPR003593">
    <property type="entry name" value="AAA+_ATPase"/>
</dbReference>
<dbReference type="PROSITE" id="PS50893">
    <property type="entry name" value="ABC_TRANSPORTER_2"/>
    <property type="match status" value="1"/>
</dbReference>
<evidence type="ECO:0000313" key="10">
    <source>
        <dbReference type="EMBL" id="MDC5698043.1"/>
    </source>
</evidence>
<dbReference type="Proteomes" id="UP001150259">
    <property type="component" value="Unassembled WGS sequence"/>
</dbReference>
<protein>
    <submittedName>
        <fullName evidence="10">Thiol reductant ABC exporter subunit CydD</fullName>
    </submittedName>
</protein>